<feature type="domain" description="Endonuclease/exonuclease/phosphatase" evidence="1">
    <location>
        <begin position="76"/>
        <end position="256"/>
    </location>
</feature>
<evidence type="ECO:0000259" key="1">
    <source>
        <dbReference type="Pfam" id="PF03372"/>
    </source>
</evidence>
<name>A0A8J5ZD28_9ROSI</name>
<protein>
    <recommendedName>
        <fullName evidence="1">Endonuclease/exonuclease/phosphatase domain-containing protein</fullName>
    </recommendedName>
</protein>
<dbReference type="InterPro" id="IPR036691">
    <property type="entry name" value="Endo/exonu/phosph_ase_sf"/>
</dbReference>
<gene>
    <name evidence="2" type="ORF">CXB51_013535</name>
</gene>
<dbReference type="Proteomes" id="UP000701853">
    <property type="component" value="Chromosome 5"/>
</dbReference>
<dbReference type="PANTHER" id="PTHR35218:SF9">
    <property type="entry name" value="ENDONUCLEASE_EXONUCLEASE_PHOSPHATASE DOMAIN-CONTAINING PROTEIN"/>
    <property type="match status" value="1"/>
</dbReference>
<organism evidence="2 3">
    <name type="scientific">Gossypium anomalum</name>
    <dbReference type="NCBI Taxonomy" id="47600"/>
    <lineage>
        <taxon>Eukaryota</taxon>
        <taxon>Viridiplantae</taxon>
        <taxon>Streptophyta</taxon>
        <taxon>Embryophyta</taxon>
        <taxon>Tracheophyta</taxon>
        <taxon>Spermatophyta</taxon>
        <taxon>Magnoliopsida</taxon>
        <taxon>eudicotyledons</taxon>
        <taxon>Gunneridae</taxon>
        <taxon>Pentapetalae</taxon>
        <taxon>rosids</taxon>
        <taxon>malvids</taxon>
        <taxon>Malvales</taxon>
        <taxon>Malvaceae</taxon>
        <taxon>Malvoideae</taxon>
        <taxon>Gossypium</taxon>
    </lineage>
</organism>
<dbReference type="GO" id="GO:0003824">
    <property type="term" value="F:catalytic activity"/>
    <property type="evidence" value="ECO:0007669"/>
    <property type="project" value="InterPro"/>
</dbReference>
<dbReference type="SUPFAM" id="SSF56219">
    <property type="entry name" value="DNase I-like"/>
    <property type="match status" value="1"/>
</dbReference>
<dbReference type="OrthoDB" id="1001431at2759"/>
<proteinExistence type="predicted"/>
<evidence type="ECO:0000313" key="3">
    <source>
        <dbReference type="Proteomes" id="UP000701853"/>
    </source>
</evidence>
<dbReference type="EMBL" id="JAHUZN010000005">
    <property type="protein sequence ID" value="KAG8495702.1"/>
    <property type="molecule type" value="Genomic_DNA"/>
</dbReference>
<evidence type="ECO:0000313" key="2">
    <source>
        <dbReference type="EMBL" id="KAG8495702.1"/>
    </source>
</evidence>
<sequence>MGKEHSGLLDFRKGNLVLNNPTFEGSNELVDEVQRIKVVTIVGELRLIVLLKTWAGVLKDRRVVLISHPHNLAYNREHRPDLVGLLEIRVNGPKANSIIVKLGFKCSHRVEAVGFSGGIWIGWKDFITVDILGNHPQFILLRISGVFYWQPILVTFVYGSPNSKKKKQLWEALKHTVLVDGSPWLAIGDFNAILASCEKRGGRVIGKRCGLFSEFMNYMDLQYLGLNGPNFTWNKWGVFERLDRAICNEAWSLKFPSSKENWKFMGDMSLTHATFIDRVKLWNKEKARCDWLVFGDRNTGFFHRRTLQRRKHNRIVALKNQAGEWIMDEDVLKQ</sequence>
<comment type="caution">
    <text evidence="2">The sequence shown here is derived from an EMBL/GenBank/DDBJ whole genome shotgun (WGS) entry which is preliminary data.</text>
</comment>
<dbReference type="Gene3D" id="3.60.10.10">
    <property type="entry name" value="Endonuclease/exonuclease/phosphatase"/>
    <property type="match status" value="1"/>
</dbReference>
<dbReference type="AlphaFoldDB" id="A0A8J5ZD28"/>
<dbReference type="InterPro" id="IPR005135">
    <property type="entry name" value="Endo/exonuclease/phosphatase"/>
</dbReference>
<dbReference type="Pfam" id="PF03372">
    <property type="entry name" value="Exo_endo_phos"/>
    <property type="match status" value="1"/>
</dbReference>
<accession>A0A8J5ZD28</accession>
<reference evidence="2 3" key="1">
    <citation type="journal article" date="2021" name="bioRxiv">
        <title>The Gossypium anomalum genome as a resource for cotton improvement and evolutionary analysis of hybrid incompatibility.</title>
        <authorList>
            <person name="Grover C.E."/>
            <person name="Yuan D."/>
            <person name="Arick M.A."/>
            <person name="Miller E.R."/>
            <person name="Hu G."/>
            <person name="Peterson D.G."/>
            <person name="Wendel J.F."/>
            <person name="Udall J.A."/>
        </authorList>
    </citation>
    <scope>NUCLEOTIDE SEQUENCE [LARGE SCALE GENOMIC DNA]</scope>
    <source>
        <strain evidence="2">JFW-Udall</strain>
        <tissue evidence="2">Leaf</tissue>
    </source>
</reference>
<dbReference type="PANTHER" id="PTHR35218">
    <property type="entry name" value="RNASE H DOMAIN-CONTAINING PROTEIN"/>
    <property type="match status" value="1"/>
</dbReference>
<keyword evidence="3" id="KW-1185">Reference proteome</keyword>